<proteinExistence type="predicted"/>
<dbReference type="Pfam" id="PF03181">
    <property type="entry name" value="BURP"/>
    <property type="match status" value="1"/>
</dbReference>
<dbReference type="SMART" id="SM01045">
    <property type="entry name" value="BURP"/>
    <property type="match status" value="1"/>
</dbReference>
<evidence type="ECO:0000256" key="1">
    <source>
        <dbReference type="SAM" id="SignalP"/>
    </source>
</evidence>
<dbReference type="AlphaFoldDB" id="A0A843W0T0"/>
<dbReference type="InterPro" id="IPR004873">
    <property type="entry name" value="BURP_dom"/>
</dbReference>
<gene>
    <name evidence="3" type="ORF">Taro_035566</name>
</gene>
<dbReference type="PROSITE" id="PS51277">
    <property type="entry name" value="BURP"/>
    <property type="match status" value="1"/>
</dbReference>
<comment type="caution">
    <text evidence="3">The sequence shown here is derived from an EMBL/GenBank/DDBJ whole genome shotgun (WGS) entry which is preliminary data.</text>
</comment>
<dbReference type="PANTHER" id="PTHR31236:SF2">
    <property type="entry name" value="BURP DOMAIN PROTEIN RD22"/>
    <property type="match status" value="1"/>
</dbReference>
<name>A0A843W0T0_COLES</name>
<evidence type="ECO:0000259" key="2">
    <source>
        <dbReference type="PROSITE" id="PS51277"/>
    </source>
</evidence>
<dbReference type="Proteomes" id="UP000652761">
    <property type="component" value="Unassembled WGS sequence"/>
</dbReference>
<feature type="chain" id="PRO_5032386775" description="BURP domain-containing protein" evidence="1">
    <location>
        <begin position="21"/>
        <end position="304"/>
    </location>
</feature>
<evidence type="ECO:0000313" key="4">
    <source>
        <dbReference type="Proteomes" id="UP000652761"/>
    </source>
</evidence>
<reference evidence="3" key="1">
    <citation type="submission" date="2017-07" db="EMBL/GenBank/DDBJ databases">
        <title>Taro Niue Genome Assembly and Annotation.</title>
        <authorList>
            <person name="Atibalentja N."/>
            <person name="Keating K."/>
            <person name="Fields C.J."/>
        </authorList>
    </citation>
    <scope>NUCLEOTIDE SEQUENCE</scope>
    <source>
        <strain evidence="3">Niue_2</strain>
        <tissue evidence="3">Leaf</tissue>
    </source>
</reference>
<protein>
    <recommendedName>
        <fullName evidence="2">BURP domain-containing protein</fullName>
    </recommendedName>
</protein>
<evidence type="ECO:0000313" key="3">
    <source>
        <dbReference type="EMBL" id="MQM02799.1"/>
    </source>
</evidence>
<dbReference type="InterPro" id="IPR044816">
    <property type="entry name" value="BURP"/>
</dbReference>
<feature type="domain" description="BURP" evidence="2">
    <location>
        <begin position="84"/>
        <end position="298"/>
    </location>
</feature>
<keyword evidence="1" id="KW-0732">Signal</keyword>
<dbReference type="PANTHER" id="PTHR31236">
    <property type="entry name" value="BURP DOMAIN PROTEIN USPL1-LIKE"/>
    <property type="match status" value="1"/>
</dbReference>
<accession>A0A843W0T0</accession>
<dbReference type="EMBL" id="NMUH01002920">
    <property type="protein sequence ID" value="MQM02799.1"/>
    <property type="molecule type" value="Genomic_DNA"/>
</dbReference>
<organism evidence="3 4">
    <name type="scientific">Colocasia esculenta</name>
    <name type="common">Wild taro</name>
    <name type="synonym">Arum esculentum</name>
    <dbReference type="NCBI Taxonomy" id="4460"/>
    <lineage>
        <taxon>Eukaryota</taxon>
        <taxon>Viridiplantae</taxon>
        <taxon>Streptophyta</taxon>
        <taxon>Embryophyta</taxon>
        <taxon>Tracheophyta</taxon>
        <taxon>Spermatophyta</taxon>
        <taxon>Magnoliopsida</taxon>
        <taxon>Liliopsida</taxon>
        <taxon>Araceae</taxon>
        <taxon>Aroideae</taxon>
        <taxon>Colocasieae</taxon>
        <taxon>Colocasia</taxon>
    </lineage>
</organism>
<dbReference type="OrthoDB" id="780559at2759"/>
<keyword evidence="4" id="KW-1185">Reference proteome</keyword>
<sequence>MARLVSTLLFLVLSVAVASAGTVPEDYWHEVLPNTPIPGAIRTLLCPDLLREVRDAPVKTGMRWWYHYAANESQAHNDPDGALFFLEKDLHPNTRKQLQFIRSAPPSPFIPRPVADAIPFSSKKLPELMARFSLQPDSVGAEDMRVSLHGCEHPAGAGEAKSCVTSLESMIDFTTSNLGTRDVRASSTEVGNERQQKQQYYTVAGVESLQEGGKAVVCHVQPFPYAVFFCHATDSVTRAYKVPLVGEDGSKVTAVAVCHIDTSAWNPRHLAFQVLKVKPGSIPVCHFLRQDVVVWTPSTWAPTM</sequence>
<feature type="signal peptide" evidence="1">
    <location>
        <begin position="1"/>
        <end position="20"/>
    </location>
</feature>